<dbReference type="SUPFAM" id="SSF54427">
    <property type="entry name" value="NTF2-like"/>
    <property type="match status" value="1"/>
</dbReference>
<dbReference type="EMBL" id="FUZU01000001">
    <property type="protein sequence ID" value="SKC65329.1"/>
    <property type="molecule type" value="Genomic_DNA"/>
</dbReference>
<reference evidence="3 4" key="1">
    <citation type="submission" date="2017-02" db="EMBL/GenBank/DDBJ databases">
        <authorList>
            <person name="Peterson S.W."/>
        </authorList>
    </citation>
    <scope>NUCLEOTIDE SEQUENCE [LARGE SCALE GENOMIC DNA]</scope>
    <source>
        <strain evidence="3 4">DSM 25262</strain>
    </source>
</reference>
<name>A0A1T5KPF3_9BACT</name>
<dbReference type="Pfam" id="PF14534">
    <property type="entry name" value="DUF4440"/>
    <property type="match status" value="1"/>
</dbReference>
<evidence type="ECO:0000313" key="3">
    <source>
        <dbReference type="EMBL" id="SKC65329.1"/>
    </source>
</evidence>
<dbReference type="InterPro" id="IPR032710">
    <property type="entry name" value="NTF2-like_dom_sf"/>
</dbReference>
<dbReference type="Proteomes" id="UP000190961">
    <property type="component" value="Unassembled WGS sequence"/>
</dbReference>
<feature type="signal peptide" evidence="1">
    <location>
        <begin position="1"/>
        <end position="26"/>
    </location>
</feature>
<keyword evidence="4" id="KW-1185">Reference proteome</keyword>
<protein>
    <recommendedName>
        <fullName evidence="2">DUF4440 domain-containing protein</fullName>
    </recommendedName>
</protein>
<dbReference type="InterPro" id="IPR027843">
    <property type="entry name" value="DUF4440"/>
</dbReference>
<dbReference type="Gene3D" id="3.10.450.50">
    <property type="match status" value="1"/>
</dbReference>
<dbReference type="AlphaFoldDB" id="A0A1T5KPF3"/>
<feature type="chain" id="PRO_5012143079" description="DUF4440 domain-containing protein" evidence="1">
    <location>
        <begin position="27"/>
        <end position="173"/>
    </location>
</feature>
<evidence type="ECO:0000259" key="2">
    <source>
        <dbReference type="Pfam" id="PF14534"/>
    </source>
</evidence>
<dbReference type="OrthoDB" id="1357763at2"/>
<organism evidence="3 4">
    <name type="scientific">Ohtaekwangia koreensis</name>
    <dbReference type="NCBI Taxonomy" id="688867"/>
    <lineage>
        <taxon>Bacteria</taxon>
        <taxon>Pseudomonadati</taxon>
        <taxon>Bacteroidota</taxon>
        <taxon>Cytophagia</taxon>
        <taxon>Cytophagales</taxon>
        <taxon>Fulvivirgaceae</taxon>
        <taxon>Ohtaekwangia</taxon>
    </lineage>
</organism>
<evidence type="ECO:0000256" key="1">
    <source>
        <dbReference type="SAM" id="SignalP"/>
    </source>
</evidence>
<sequence>MKYTFARSRSMAMTMSLLLGGLITNAQSNEQPTDIKVLTETILHLDSLFWQAYNACDVDKMATFFTDDVEFYHDKGGLTTTRATLMAVTQKGMCGNSNFRLRREPVKGSAKVFAMNNYGAILSGEHVFYILEKGKADRLDGRARFTHIWRFKDNEWKMHRVLSYDHGPALSAK</sequence>
<gene>
    <name evidence="3" type="ORF">SAMN05660236_2404</name>
</gene>
<feature type="domain" description="DUF4440" evidence="2">
    <location>
        <begin position="42"/>
        <end position="158"/>
    </location>
</feature>
<keyword evidence="1" id="KW-0732">Signal</keyword>
<dbReference type="RefSeq" id="WP_079686859.1">
    <property type="nucleotide sequence ID" value="NZ_FUZU01000001.1"/>
</dbReference>
<accession>A0A1T5KPF3</accession>
<evidence type="ECO:0000313" key="4">
    <source>
        <dbReference type="Proteomes" id="UP000190961"/>
    </source>
</evidence>
<proteinExistence type="predicted"/>
<dbReference type="STRING" id="688867.SAMN05660236_2404"/>